<evidence type="ECO:0000256" key="4">
    <source>
        <dbReference type="ARBA" id="ARBA00022801"/>
    </source>
</evidence>
<sequence length="299" mass="34059">MRDFDYYKKQPKADTHNHLNLSMEYSDYKKWAGFEIPNFPRKMNGLDKMHEIIGQYTRPACTTAQHVIDLIEMSIMTAIKDNVVCIEGSVDIGFIKQFNENLDAFLEGISGIVKKYKNKIKIIPELGISKTIDQSFLKQWIEPMISSKVFKNIDLYGPEVSEGIEQCVYIFKLAEKYGLKKKAHVGEFSDAASVKYFVEMFNLDEVQHGIGAAQNDKVLQFLADRKIRCNVCPQSNIMLGAAKDLKSHPLRKMMDAGVPISIGTDDILFFGKTNSEQFYDLVSEKVITEEEADQLMAIR</sequence>
<protein>
    <recommendedName>
        <fullName evidence="6">Adenosine deaminase domain-containing protein</fullName>
    </recommendedName>
</protein>
<dbReference type="InterPro" id="IPR006330">
    <property type="entry name" value="Ado/ade_deaminase"/>
</dbReference>
<name>A0A0E2EGY5_TREDN</name>
<dbReference type="GO" id="GO:0046872">
    <property type="term" value="F:metal ion binding"/>
    <property type="evidence" value="ECO:0007669"/>
    <property type="project" value="UniProtKB-KW"/>
</dbReference>
<dbReference type="PATRIC" id="fig|999432.5.peg.1665"/>
<keyword evidence="4" id="KW-0378">Hydrolase</keyword>
<dbReference type="InterPro" id="IPR001365">
    <property type="entry name" value="A_deaminase_dom"/>
</dbReference>
<evidence type="ECO:0000256" key="3">
    <source>
        <dbReference type="ARBA" id="ARBA00022723"/>
    </source>
</evidence>
<gene>
    <name evidence="7" type="ORF">HMPREF9726_01605</name>
</gene>
<dbReference type="SUPFAM" id="SSF51556">
    <property type="entry name" value="Metallo-dependent hydrolases"/>
    <property type="match status" value="1"/>
</dbReference>
<dbReference type="GO" id="GO:0019239">
    <property type="term" value="F:deaminase activity"/>
    <property type="evidence" value="ECO:0007669"/>
    <property type="project" value="InterPro"/>
</dbReference>
<dbReference type="PANTHER" id="PTHR43114">
    <property type="entry name" value="ADENINE DEAMINASE"/>
    <property type="match status" value="1"/>
</dbReference>
<comment type="cofactor">
    <cofactor evidence="1">
        <name>Zn(2+)</name>
        <dbReference type="ChEBI" id="CHEBI:29105"/>
    </cofactor>
</comment>
<reference evidence="7" key="1">
    <citation type="submission" date="2012-01" db="EMBL/GenBank/DDBJ databases">
        <title>The Genome Sequence of Treponema denticola H-22.</title>
        <authorList>
            <consortium name="The Broad Institute Genome Sequencing Platform"/>
            <person name="Earl A."/>
            <person name="Ward D."/>
            <person name="Feldgarden M."/>
            <person name="Gevers D."/>
            <person name="Blanton J.M."/>
            <person name="Fenno C.J."/>
            <person name="Baranova O.V."/>
            <person name="Mathney J."/>
            <person name="Dewhirst F.E."/>
            <person name="Izard J."/>
            <person name="Young S.K."/>
            <person name="Zeng Q."/>
            <person name="Gargeya S."/>
            <person name="Fitzgerald M."/>
            <person name="Haas B."/>
            <person name="Abouelleil A."/>
            <person name="Alvarado L."/>
            <person name="Arachchi H.M."/>
            <person name="Berlin A."/>
            <person name="Chapman S.B."/>
            <person name="Gearin G."/>
            <person name="Goldberg J."/>
            <person name="Griggs A."/>
            <person name="Gujja S."/>
            <person name="Hansen M."/>
            <person name="Heiman D."/>
            <person name="Howarth C."/>
            <person name="Larimer J."/>
            <person name="Lui A."/>
            <person name="MacDonald P.J.P."/>
            <person name="McCowen C."/>
            <person name="Montmayeur A."/>
            <person name="Murphy C."/>
            <person name="Neiman D."/>
            <person name="Pearson M."/>
            <person name="Priest M."/>
            <person name="Roberts A."/>
            <person name="Saif S."/>
            <person name="Shea T."/>
            <person name="Sisk P."/>
            <person name="Stolte C."/>
            <person name="Sykes S."/>
            <person name="Wortman J."/>
            <person name="Nusbaum C."/>
            <person name="Birren B."/>
        </authorList>
    </citation>
    <scope>NUCLEOTIDE SEQUENCE [LARGE SCALE GENOMIC DNA]</scope>
    <source>
        <strain evidence="7">H-22</strain>
    </source>
</reference>
<evidence type="ECO:0000259" key="6">
    <source>
        <dbReference type="Pfam" id="PF00962"/>
    </source>
</evidence>
<dbReference type="HOGENOM" id="CLU_039228_2_0_12"/>
<dbReference type="InterPro" id="IPR032466">
    <property type="entry name" value="Metal_Hydrolase"/>
</dbReference>
<dbReference type="RefSeq" id="WP_002684740.1">
    <property type="nucleotide sequence ID" value="NZ_CM001795.1"/>
</dbReference>
<evidence type="ECO:0000256" key="1">
    <source>
        <dbReference type="ARBA" id="ARBA00001947"/>
    </source>
</evidence>
<proteinExistence type="inferred from homology"/>
<evidence type="ECO:0000313" key="7">
    <source>
        <dbReference type="EMBL" id="EMB33244.1"/>
    </source>
</evidence>
<keyword evidence="5" id="KW-0862">Zinc</keyword>
<dbReference type="Proteomes" id="UP000011705">
    <property type="component" value="Chromosome"/>
</dbReference>
<organism evidence="7">
    <name type="scientific">Treponema denticola H-22</name>
    <dbReference type="NCBI Taxonomy" id="999432"/>
    <lineage>
        <taxon>Bacteria</taxon>
        <taxon>Pseudomonadati</taxon>
        <taxon>Spirochaetota</taxon>
        <taxon>Spirochaetia</taxon>
        <taxon>Spirochaetales</taxon>
        <taxon>Treponemataceae</taxon>
        <taxon>Treponema</taxon>
    </lineage>
</organism>
<dbReference type="Pfam" id="PF00962">
    <property type="entry name" value="A_deaminase"/>
    <property type="match status" value="1"/>
</dbReference>
<evidence type="ECO:0000256" key="2">
    <source>
        <dbReference type="ARBA" id="ARBA00006676"/>
    </source>
</evidence>
<keyword evidence="3" id="KW-0479">Metal-binding</keyword>
<dbReference type="NCBIfam" id="NF006859">
    <property type="entry name" value="PRK09358.3-6"/>
    <property type="match status" value="1"/>
</dbReference>
<comment type="similarity">
    <text evidence="2">Belongs to the metallo-dependent hydrolases superfamily. Adenosine and AMP deaminases family.</text>
</comment>
<evidence type="ECO:0000256" key="5">
    <source>
        <dbReference type="ARBA" id="ARBA00022833"/>
    </source>
</evidence>
<accession>A0A0E2EGY5</accession>
<dbReference type="PANTHER" id="PTHR43114:SF6">
    <property type="entry name" value="ADENINE DEAMINASE"/>
    <property type="match status" value="1"/>
</dbReference>
<feature type="domain" description="Adenosine deaminase" evidence="6">
    <location>
        <begin position="147"/>
        <end position="292"/>
    </location>
</feature>
<dbReference type="EMBL" id="AGDV01000012">
    <property type="protein sequence ID" value="EMB33244.1"/>
    <property type="molecule type" value="Genomic_DNA"/>
</dbReference>
<dbReference type="GO" id="GO:0016814">
    <property type="term" value="F:hydrolase activity, acting on carbon-nitrogen (but not peptide) bonds, in cyclic amidines"/>
    <property type="evidence" value="ECO:0007669"/>
    <property type="project" value="UniProtKB-ARBA"/>
</dbReference>
<dbReference type="AlphaFoldDB" id="A0A0E2EGY5"/>
<dbReference type="Gene3D" id="3.20.20.140">
    <property type="entry name" value="Metal-dependent hydrolases"/>
    <property type="match status" value="1"/>
</dbReference>
<comment type="caution">
    <text evidence="7">The sequence shown here is derived from an EMBL/GenBank/DDBJ whole genome shotgun (WGS) entry which is preliminary data.</text>
</comment>